<dbReference type="GO" id="GO:0051301">
    <property type="term" value="P:cell division"/>
    <property type="evidence" value="ECO:0007669"/>
    <property type="project" value="UniProtKB-KW"/>
</dbReference>
<name>A0A6A6G428_9PEZI</name>
<gene>
    <name evidence="8" type="ORF">BDZ85DRAFT_34778</name>
</gene>
<reference evidence="9" key="1">
    <citation type="journal article" date="2020" name="Stud. Mycol.">
        <title>101 Dothideomycetes genomes: A test case for predicting lifestyles and emergence of pathogens.</title>
        <authorList>
            <person name="Haridas S."/>
            <person name="Albert R."/>
            <person name="Binder M."/>
            <person name="Bloem J."/>
            <person name="LaButti K."/>
            <person name="Salamov A."/>
            <person name="Andreopoulos B."/>
            <person name="Baker S."/>
            <person name="Barry K."/>
            <person name="Bills G."/>
            <person name="Bluhm B."/>
            <person name="Cannon C."/>
            <person name="Castanera R."/>
            <person name="Culley D."/>
            <person name="Daum C."/>
            <person name="Ezra D."/>
            <person name="Gonzalez J."/>
            <person name="Henrissat B."/>
            <person name="Kuo A."/>
            <person name="Liang C."/>
            <person name="Lipzen A."/>
            <person name="Lutzoni F."/>
            <person name="Magnuson J."/>
            <person name="Mondo S."/>
            <person name="Nolan M."/>
            <person name="Ohm R."/>
            <person name="Pangilinan J."/>
            <person name="Park H.-J."/>
            <person name="Ramirez L."/>
            <person name="Alfaro M."/>
            <person name="Sun H."/>
            <person name="Tritt A."/>
            <person name="Yoshinaga Y."/>
            <person name="Zwiers L.-H."/>
            <person name="Turgeon B."/>
            <person name="Goodwin S."/>
            <person name="Spatafora J."/>
            <person name="Crous P."/>
            <person name="Grigoriev I."/>
        </authorList>
    </citation>
    <scope>NUCLEOTIDE SEQUENCE [LARGE SCALE GENOMIC DNA]</scope>
    <source>
        <strain evidence="9">CECT 20119</strain>
    </source>
</reference>
<dbReference type="AlphaFoldDB" id="A0A6A6G428"/>
<evidence type="ECO:0000313" key="9">
    <source>
        <dbReference type="Proteomes" id="UP000799538"/>
    </source>
</evidence>
<dbReference type="OrthoDB" id="2504561at2759"/>
<dbReference type="GO" id="GO:0031145">
    <property type="term" value="P:anaphase-promoting complex-dependent catabolic process"/>
    <property type="evidence" value="ECO:0007669"/>
    <property type="project" value="TreeGrafter"/>
</dbReference>
<keyword evidence="6" id="KW-0131">Cell cycle</keyword>
<dbReference type="GO" id="GO:0005680">
    <property type="term" value="C:anaphase-promoting complex"/>
    <property type="evidence" value="ECO:0007669"/>
    <property type="project" value="InterPro"/>
</dbReference>
<organism evidence="8 9">
    <name type="scientific">Elsinoe ampelina</name>
    <dbReference type="NCBI Taxonomy" id="302913"/>
    <lineage>
        <taxon>Eukaryota</taxon>
        <taxon>Fungi</taxon>
        <taxon>Dikarya</taxon>
        <taxon>Ascomycota</taxon>
        <taxon>Pezizomycotina</taxon>
        <taxon>Dothideomycetes</taxon>
        <taxon>Dothideomycetidae</taxon>
        <taxon>Myriangiales</taxon>
        <taxon>Elsinoaceae</taxon>
        <taxon>Elsinoe</taxon>
    </lineage>
</organism>
<accession>A0A6A6G428</accession>
<dbReference type="InterPro" id="IPR026000">
    <property type="entry name" value="Apc5_dom"/>
</dbReference>
<evidence type="ECO:0000256" key="5">
    <source>
        <dbReference type="ARBA" id="ARBA00022786"/>
    </source>
</evidence>
<comment type="similarity">
    <text evidence="1">Belongs to the APC5 family.</text>
</comment>
<dbReference type="GO" id="GO:0045842">
    <property type="term" value="P:positive regulation of mitotic metaphase/anaphase transition"/>
    <property type="evidence" value="ECO:0007669"/>
    <property type="project" value="TreeGrafter"/>
</dbReference>
<sequence>MSRFLSPAKICLILLIDVYHDREVQPADTIKVLSFISQHILRRNDASKATAEGSQSPPTLSLASFQTLLSSLGSNFPGRSLYDVFLKLLWRLVSFDQLDSIFQKSRASDPETVSKCLPISPSSSIGQYLRRCHLEFVRLQFSDAQLLWEDFLIFREPSWSAWATRNPEEAASQDSGGISLDDHVSPILLDRQDKRRSDGHDALPSQDLLEKTVQFQLEQIQGTGCRLPSEMQTKLASMVKHAKSTPADTYFISFFNSWRSGAYNDAIDNLHRYFDYAMEGYGSHQAIKTYHQYALLHLAVLHADFGAYEEAIATMDECVATARENQDSRCLNFGLSWLVHLRKAHPDYVKLERILQSTAFAGNDSDILFFLQQKSLESKDWTQLSSTLLSQAESVIQTGQGALKAFDYSYQSHHLNAKYALHSLQPTQMRLHGSLFSQIGLHALSQLQASTIIAVYERKATRPEALSMHCVRAYQLAVRGEYGAAMTEMRENNPSKHHTLRMHNLHLGFANMIRLKMVLHRKEMTVAERLVQKIKPLRSMAEPDIAFETHMLEIEYLQKAGRNTEALEKVDKMFEGMKSAGGASFIYRIRLLISKADLWVHIGKPSKGFSIALRAANAGYMRSLLPLMCQSLAALTTILIDQEEYKAAQEIIDSILPRALELGDPFLSARLYSLLTDALVGQATSPNQNSKETDTLLNSAQVYLERAKDGFAQVEDLDGTLECLQKKIVLFRYRGEEALAEEMERMYAAEMEGWRRREREAVGLE</sequence>
<evidence type="ECO:0000256" key="3">
    <source>
        <dbReference type="ARBA" id="ARBA00022618"/>
    </source>
</evidence>
<evidence type="ECO:0000256" key="1">
    <source>
        <dbReference type="ARBA" id="ARBA00007450"/>
    </source>
</evidence>
<evidence type="ECO:0000256" key="4">
    <source>
        <dbReference type="ARBA" id="ARBA00022776"/>
    </source>
</evidence>
<evidence type="ECO:0000256" key="6">
    <source>
        <dbReference type="ARBA" id="ARBA00023306"/>
    </source>
</evidence>
<evidence type="ECO:0000313" key="8">
    <source>
        <dbReference type="EMBL" id="KAF2220333.1"/>
    </source>
</evidence>
<proteinExistence type="inferred from homology"/>
<dbReference type="GO" id="GO:0070979">
    <property type="term" value="P:protein K11-linked ubiquitination"/>
    <property type="evidence" value="ECO:0007669"/>
    <property type="project" value="TreeGrafter"/>
</dbReference>
<dbReference type="Proteomes" id="UP000799538">
    <property type="component" value="Unassembled WGS sequence"/>
</dbReference>
<dbReference type="PANTHER" id="PTHR12830:SF9">
    <property type="entry name" value="ANAPHASE-PROMOTING COMPLEX SUBUNIT 5"/>
    <property type="match status" value="1"/>
</dbReference>
<keyword evidence="9" id="KW-1185">Reference proteome</keyword>
<keyword evidence="4" id="KW-0498">Mitosis</keyword>
<dbReference type="Pfam" id="PF12862">
    <property type="entry name" value="ANAPC5"/>
    <property type="match status" value="1"/>
</dbReference>
<evidence type="ECO:0000256" key="2">
    <source>
        <dbReference type="ARBA" id="ARBA00016066"/>
    </source>
</evidence>
<dbReference type="PANTHER" id="PTHR12830">
    <property type="entry name" value="ANAPHASE-PROMOTING COMPLEX SUBUNIT 5"/>
    <property type="match status" value="1"/>
</dbReference>
<protein>
    <recommendedName>
        <fullName evidence="2">Anaphase-promoting complex subunit 5</fullName>
    </recommendedName>
</protein>
<keyword evidence="5" id="KW-0833">Ubl conjugation pathway</keyword>
<dbReference type="InterPro" id="IPR037679">
    <property type="entry name" value="Apc5"/>
</dbReference>
<evidence type="ECO:0000259" key="7">
    <source>
        <dbReference type="Pfam" id="PF12862"/>
    </source>
</evidence>
<dbReference type="EMBL" id="ML992513">
    <property type="protein sequence ID" value="KAF2220333.1"/>
    <property type="molecule type" value="Genomic_DNA"/>
</dbReference>
<feature type="domain" description="Anaphase-promoting complex subunit 5" evidence="7">
    <location>
        <begin position="250"/>
        <end position="344"/>
    </location>
</feature>
<keyword evidence="3" id="KW-0132">Cell division</keyword>